<gene>
    <name evidence="1" type="ORF">RM697_01720</name>
</gene>
<dbReference type="EMBL" id="JAVRIA010000001">
    <property type="protein sequence ID" value="MDT0557346.1"/>
    <property type="molecule type" value="Genomic_DNA"/>
</dbReference>
<evidence type="ECO:0000313" key="1">
    <source>
        <dbReference type="EMBL" id="MDT0557346.1"/>
    </source>
</evidence>
<dbReference type="SUPFAM" id="SSF53335">
    <property type="entry name" value="S-adenosyl-L-methionine-dependent methyltransferases"/>
    <property type="match status" value="1"/>
</dbReference>
<organism evidence="1 2">
    <name type="scientific">Microcosmobacter mediterraneus</name>
    <dbReference type="NCBI Taxonomy" id="3075607"/>
    <lineage>
        <taxon>Bacteria</taxon>
        <taxon>Pseudomonadati</taxon>
        <taxon>Bacteroidota</taxon>
        <taxon>Flavobacteriia</taxon>
        <taxon>Flavobacteriales</taxon>
        <taxon>Flavobacteriaceae</taxon>
        <taxon>Microcosmobacter</taxon>
    </lineage>
</organism>
<keyword evidence="1" id="KW-0489">Methyltransferase</keyword>
<reference evidence="1 2" key="1">
    <citation type="submission" date="2023-09" db="EMBL/GenBank/DDBJ databases">
        <authorList>
            <person name="Rey-Velasco X."/>
        </authorList>
    </citation>
    <scope>NUCLEOTIDE SEQUENCE [LARGE SCALE GENOMIC DNA]</scope>
    <source>
        <strain evidence="1 2">W332</strain>
    </source>
</reference>
<dbReference type="CDD" id="cd02440">
    <property type="entry name" value="AdoMet_MTases"/>
    <property type="match status" value="1"/>
</dbReference>
<dbReference type="Proteomes" id="UP001259492">
    <property type="component" value="Unassembled WGS sequence"/>
</dbReference>
<name>A0ABU2YGP4_9FLAO</name>
<comment type="caution">
    <text evidence="1">The sequence shown here is derived from an EMBL/GenBank/DDBJ whole genome shotgun (WGS) entry which is preliminary data.</text>
</comment>
<evidence type="ECO:0000313" key="2">
    <source>
        <dbReference type="Proteomes" id="UP001259492"/>
    </source>
</evidence>
<keyword evidence="1" id="KW-0808">Transferase</keyword>
<sequence>MSDKELTTKKYWEAYYKNSHVNKQHILTVCSYYSPIWEIFISNSEVSKSLIEIGGFPGRYLAYLANRYNIEPTCLDYNSDLTQIEGSFMEMDVQHYHIIKEDFIKFKPKLKYDYVMSNGFIEHFKNYDDILDLHVKYMSENGRLLVMIPNMKGYIQFYKYLVDYKNLKIHNLKCMKLKVFEDFAERHNLSILHLGYYGGFPLGIHQKINFLQKIIYKLHRLVFKYFANDKLKKYPSKYFSSAIVGVFEKQ</sequence>
<accession>A0ABU2YGP4</accession>
<keyword evidence="2" id="KW-1185">Reference proteome</keyword>
<dbReference type="InterPro" id="IPR029063">
    <property type="entry name" value="SAM-dependent_MTases_sf"/>
</dbReference>
<dbReference type="Gene3D" id="3.40.50.150">
    <property type="entry name" value="Vaccinia Virus protein VP39"/>
    <property type="match status" value="1"/>
</dbReference>
<dbReference type="EC" id="2.1.1.-" evidence="1"/>
<proteinExistence type="predicted"/>
<protein>
    <submittedName>
        <fullName evidence="1">Class I SAM-dependent methyltransferase</fullName>
        <ecNumber evidence="1">2.1.1.-</ecNumber>
    </submittedName>
</protein>
<dbReference type="RefSeq" id="WP_311426114.1">
    <property type="nucleotide sequence ID" value="NZ_JAVRIA010000001.1"/>
</dbReference>
<dbReference type="Pfam" id="PF13489">
    <property type="entry name" value="Methyltransf_23"/>
    <property type="match status" value="1"/>
</dbReference>
<dbReference type="GO" id="GO:0008168">
    <property type="term" value="F:methyltransferase activity"/>
    <property type="evidence" value="ECO:0007669"/>
    <property type="project" value="UniProtKB-KW"/>
</dbReference>
<dbReference type="GO" id="GO:0032259">
    <property type="term" value="P:methylation"/>
    <property type="evidence" value="ECO:0007669"/>
    <property type="project" value="UniProtKB-KW"/>
</dbReference>